<sequence>MLFLIAFLLTVRYAASSSVETTAWTSAPNFRGTWDLLVSCVLTLTICVWSALHLNVPTEDSTLAQRNLRRTRWILLGIFAPELVVSTAFAQYLTARWLRREILEDLKYRKAEGAKLNTPPEQQLQEWGITQCYFAVMGGITIQAGEGFDGSPRLSLTPEGVRLLSFLGRLPWISESQVRDKSKADGLAKSIVCLQAGWMLLQIIARLIQQLPVTLLEINTIGHVLCALVLYLLWWSKPLEVKDPALISREDWMDPFLSLMWMCSPISSSKDGITEMRCMAYIPQSQRRVASVPTITVDQDDAVSGSALSPHETHFSIGSIAARDPRKFIGPLGDFRVGSHESSPSPSPFDHHVSYMIREKELKTAPEHEIFFTLQEPHHGLQHSRKYCRRALQDCLRHDPLSPFAIQRWRLACTLIDDLYNQCQDRPSYMDFYFTTSTLGIFVGEPKYIDRYIPDFIGLSYIGQTGVHKDRLKSALSFAAAAYGALHVAAWNEYFPTRTERILWILSSMAIGSSGIFLWLYFLAKESIESLDVFATRFRSNKVLSIIGRFVLGLFILARIYLVVEAFVSLRRVPIAVFQTPEWSNFLPHL</sequence>
<organism evidence="1 2">
    <name type="scientific">Lindgomyces ingoldianus</name>
    <dbReference type="NCBI Taxonomy" id="673940"/>
    <lineage>
        <taxon>Eukaryota</taxon>
        <taxon>Fungi</taxon>
        <taxon>Dikarya</taxon>
        <taxon>Ascomycota</taxon>
        <taxon>Pezizomycotina</taxon>
        <taxon>Dothideomycetes</taxon>
        <taxon>Pleosporomycetidae</taxon>
        <taxon>Pleosporales</taxon>
        <taxon>Lindgomycetaceae</taxon>
        <taxon>Lindgomyces</taxon>
    </lineage>
</organism>
<comment type="caution">
    <text evidence="1">The sequence shown here is derived from an EMBL/GenBank/DDBJ whole genome shotgun (WGS) entry which is preliminary data.</text>
</comment>
<dbReference type="Proteomes" id="UP000799755">
    <property type="component" value="Unassembled WGS sequence"/>
</dbReference>
<gene>
    <name evidence="1" type="ORF">BDR25DRAFT_212634</name>
</gene>
<name>A0ACB6RCS8_9PLEO</name>
<proteinExistence type="predicted"/>
<evidence type="ECO:0000313" key="1">
    <source>
        <dbReference type="EMBL" id="KAF2476135.1"/>
    </source>
</evidence>
<reference evidence="1" key="1">
    <citation type="journal article" date="2020" name="Stud. Mycol.">
        <title>101 Dothideomycetes genomes: a test case for predicting lifestyles and emergence of pathogens.</title>
        <authorList>
            <person name="Haridas S."/>
            <person name="Albert R."/>
            <person name="Binder M."/>
            <person name="Bloem J."/>
            <person name="Labutti K."/>
            <person name="Salamov A."/>
            <person name="Andreopoulos B."/>
            <person name="Baker S."/>
            <person name="Barry K."/>
            <person name="Bills G."/>
            <person name="Bluhm B."/>
            <person name="Cannon C."/>
            <person name="Castanera R."/>
            <person name="Culley D."/>
            <person name="Daum C."/>
            <person name="Ezra D."/>
            <person name="Gonzalez J."/>
            <person name="Henrissat B."/>
            <person name="Kuo A."/>
            <person name="Liang C."/>
            <person name="Lipzen A."/>
            <person name="Lutzoni F."/>
            <person name="Magnuson J."/>
            <person name="Mondo S."/>
            <person name="Nolan M."/>
            <person name="Ohm R."/>
            <person name="Pangilinan J."/>
            <person name="Park H.-J."/>
            <person name="Ramirez L."/>
            <person name="Alfaro M."/>
            <person name="Sun H."/>
            <person name="Tritt A."/>
            <person name="Yoshinaga Y."/>
            <person name="Zwiers L.-H."/>
            <person name="Turgeon B."/>
            <person name="Goodwin S."/>
            <person name="Spatafora J."/>
            <person name="Crous P."/>
            <person name="Grigoriev I."/>
        </authorList>
    </citation>
    <scope>NUCLEOTIDE SEQUENCE</scope>
    <source>
        <strain evidence="1">ATCC 200398</strain>
    </source>
</reference>
<protein>
    <submittedName>
        <fullName evidence="1">Uncharacterized protein</fullName>
    </submittedName>
</protein>
<keyword evidence="2" id="KW-1185">Reference proteome</keyword>
<evidence type="ECO:0000313" key="2">
    <source>
        <dbReference type="Proteomes" id="UP000799755"/>
    </source>
</evidence>
<dbReference type="EMBL" id="MU003495">
    <property type="protein sequence ID" value="KAF2476135.1"/>
    <property type="molecule type" value="Genomic_DNA"/>
</dbReference>
<accession>A0ACB6RCS8</accession>